<dbReference type="Proteomes" id="UP000502196">
    <property type="component" value="Chromosome"/>
</dbReference>
<proteinExistence type="predicted"/>
<dbReference type="KEGG" id="kyr:CVV65_00225"/>
<dbReference type="EMBL" id="LR792683">
    <property type="protein sequence ID" value="CAB3389696.1"/>
    <property type="molecule type" value="Genomic_DNA"/>
</dbReference>
<feature type="transmembrane region" description="Helical" evidence="1">
    <location>
        <begin position="64"/>
        <end position="87"/>
    </location>
</feature>
<evidence type="ECO:0000256" key="1">
    <source>
        <dbReference type="SAM" id="Phobius"/>
    </source>
</evidence>
<feature type="transmembrane region" description="Helical" evidence="1">
    <location>
        <begin position="31"/>
        <end position="52"/>
    </location>
</feature>
<dbReference type="Pfam" id="PF07441">
    <property type="entry name" value="BofA"/>
    <property type="match status" value="1"/>
</dbReference>
<organism evidence="2 4">
    <name type="scientific">Kyrpidia spormannii</name>
    <dbReference type="NCBI Taxonomy" id="2055160"/>
    <lineage>
        <taxon>Bacteria</taxon>
        <taxon>Bacillati</taxon>
        <taxon>Bacillota</taxon>
        <taxon>Bacilli</taxon>
        <taxon>Bacillales</taxon>
        <taxon>Alicyclobacillaceae</taxon>
        <taxon>Kyrpidia</taxon>
    </lineage>
</organism>
<name>A0A2K8N209_9BACL</name>
<evidence type="ECO:0000313" key="4">
    <source>
        <dbReference type="Proteomes" id="UP000231932"/>
    </source>
</evidence>
<keyword evidence="1" id="KW-0472">Membrane</keyword>
<keyword evidence="1" id="KW-1133">Transmembrane helix</keyword>
<evidence type="ECO:0000313" key="2">
    <source>
        <dbReference type="EMBL" id="ATY83598.1"/>
    </source>
</evidence>
<protein>
    <submittedName>
        <fullName evidence="2">Pro-sigmaK processing inhibitor BofA</fullName>
    </submittedName>
</protein>
<dbReference type="EMBL" id="CP024955">
    <property type="protein sequence ID" value="ATY83598.1"/>
    <property type="molecule type" value="Genomic_DNA"/>
</dbReference>
<dbReference type="AlphaFoldDB" id="A0A2K8N209"/>
<reference evidence="2" key="2">
    <citation type="journal article" date="2018" name="Genome Announc.">
        <title>Complete Genome Sequence of Kyrpidia sp. Strain EA-1, a Thermophilic Knallgas Bacterium, Isolated from the Azores.</title>
        <authorList>
            <person name="Reiner J.E."/>
            <person name="Lapp C.J."/>
            <person name="Bunk B."/>
            <person name="Sproer C."/>
            <person name="Overmann J."/>
            <person name="Gescher J."/>
        </authorList>
    </citation>
    <scope>NUCLEOTIDE SEQUENCE</scope>
    <source>
        <strain evidence="2">EA-1</strain>
    </source>
</reference>
<evidence type="ECO:0000313" key="5">
    <source>
        <dbReference type="Proteomes" id="UP000502196"/>
    </source>
</evidence>
<dbReference type="Proteomes" id="UP000231932">
    <property type="component" value="Chromosome"/>
</dbReference>
<reference evidence="3 5" key="3">
    <citation type="submission" date="2020-04" db="EMBL/GenBank/DDBJ databases">
        <authorList>
            <person name="Hogendoorn C."/>
        </authorList>
    </citation>
    <scope>NUCLEOTIDE SEQUENCE [LARGE SCALE GENOMIC DNA]</scope>
    <source>
        <strain evidence="3">COOX1</strain>
    </source>
</reference>
<keyword evidence="4" id="KW-1185">Reference proteome</keyword>
<dbReference type="RefSeq" id="WP_100666462.1">
    <property type="nucleotide sequence ID" value="NZ_CP024955.1"/>
</dbReference>
<evidence type="ECO:0000313" key="3">
    <source>
        <dbReference type="EMBL" id="CAB3389696.1"/>
    </source>
</evidence>
<feature type="transmembrane region" description="Helical" evidence="1">
    <location>
        <begin position="6"/>
        <end position="24"/>
    </location>
</feature>
<keyword evidence="1" id="KW-0812">Transmembrane</keyword>
<dbReference type="InterPro" id="IPR010001">
    <property type="entry name" value="BofA"/>
</dbReference>
<gene>
    <name evidence="3" type="ORF">COOX1_0044</name>
    <name evidence="2" type="ORF">CVV65_00225</name>
</gene>
<sequence length="89" mass="9652">MGKIDLLAALCAAGLAIALLAYVIRNPLRFLGRFVRGLVVGGAVIWAANWLGQAHQFHVPWNPITAAILGLFGLPGALALLWLRWWLPV</sequence>
<reference evidence="4" key="1">
    <citation type="submission" date="2017-11" db="EMBL/GenBank/DDBJ databases">
        <title>Complete Genome Sequence of Kyrpidia sp. Strain EA-1, a thermophilic, hydrogen-oxidizing Bacterium, isolated from the Azores.</title>
        <authorList>
            <person name="Reiner J.E."/>
            <person name="Lapp C.J."/>
            <person name="Bunk B."/>
            <person name="Gescher J."/>
        </authorList>
    </citation>
    <scope>NUCLEOTIDE SEQUENCE [LARGE SCALE GENOMIC DNA]</scope>
    <source>
        <strain evidence="4">EA-1</strain>
    </source>
</reference>
<accession>A0A2K8N209</accession>